<gene>
    <name evidence="3" type="ORF">JXQ802_LOCUS46925</name>
    <name evidence="2" type="ORF">PYM288_LOCUS31100</name>
</gene>
<dbReference type="EMBL" id="CAJNOH010003133">
    <property type="protein sequence ID" value="CAF1324739.1"/>
    <property type="molecule type" value="Genomic_DNA"/>
</dbReference>
<comment type="caution">
    <text evidence="2">The sequence shown here is derived from an EMBL/GenBank/DDBJ whole genome shotgun (WGS) entry which is preliminary data.</text>
</comment>
<proteinExistence type="inferred from homology"/>
<dbReference type="SUPFAM" id="SSF54518">
    <property type="entry name" value="Tubby C-terminal domain-like"/>
    <property type="match status" value="1"/>
</dbReference>
<dbReference type="Gene3D" id="2.40.160.200">
    <property type="entry name" value="LURP1-related"/>
    <property type="match status" value="1"/>
</dbReference>
<keyword evidence="5" id="KW-1185">Reference proteome</keyword>
<organism evidence="2 4">
    <name type="scientific">Rotaria sordida</name>
    <dbReference type="NCBI Taxonomy" id="392033"/>
    <lineage>
        <taxon>Eukaryota</taxon>
        <taxon>Metazoa</taxon>
        <taxon>Spiralia</taxon>
        <taxon>Gnathifera</taxon>
        <taxon>Rotifera</taxon>
        <taxon>Eurotatoria</taxon>
        <taxon>Bdelloidea</taxon>
        <taxon>Philodinida</taxon>
        <taxon>Philodinidae</taxon>
        <taxon>Rotaria</taxon>
    </lineage>
</organism>
<dbReference type="AlphaFoldDB" id="A0A815FL13"/>
<dbReference type="Proteomes" id="UP000663870">
    <property type="component" value="Unassembled WGS sequence"/>
</dbReference>
<evidence type="ECO:0000313" key="4">
    <source>
        <dbReference type="Proteomes" id="UP000663854"/>
    </source>
</evidence>
<evidence type="ECO:0000313" key="5">
    <source>
        <dbReference type="Proteomes" id="UP000663870"/>
    </source>
</evidence>
<comment type="similarity">
    <text evidence="1">Belongs to the LOR family.</text>
</comment>
<sequence length="175" mass="20419">MAYTMHLSVDQYQQPIPSRQYQIREKIFFLDNNFKIKDEMSQDVYFVRSKISSFQYKFDLEDMTGNGIITIQQDFSHLHPTYNISSARQDDYDRQLGVVKQKFELFHKKFSIDSIYGQYSLESLDLSAHSFSLTKNERTVATVNKKYFSTSNTYGVEIAGDEDQAFILAIVIVLD</sequence>
<dbReference type="InterPro" id="IPR038595">
    <property type="entry name" value="LOR_sf"/>
</dbReference>
<protein>
    <submittedName>
        <fullName evidence="2">Uncharacterized protein</fullName>
    </submittedName>
</protein>
<dbReference type="InterPro" id="IPR007612">
    <property type="entry name" value="LOR"/>
</dbReference>
<dbReference type="Pfam" id="PF04525">
    <property type="entry name" value="LOR"/>
    <property type="match status" value="1"/>
</dbReference>
<evidence type="ECO:0000313" key="2">
    <source>
        <dbReference type="EMBL" id="CAF1324739.1"/>
    </source>
</evidence>
<dbReference type="InterPro" id="IPR025659">
    <property type="entry name" value="Tubby-like_C"/>
</dbReference>
<dbReference type="Proteomes" id="UP000663854">
    <property type="component" value="Unassembled WGS sequence"/>
</dbReference>
<evidence type="ECO:0000313" key="3">
    <source>
        <dbReference type="EMBL" id="CAF1587872.1"/>
    </source>
</evidence>
<reference evidence="2" key="1">
    <citation type="submission" date="2021-02" db="EMBL/GenBank/DDBJ databases">
        <authorList>
            <person name="Nowell W R."/>
        </authorList>
    </citation>
    <scope>NUCLEOTIDE SEQUENCE</scope>
</reference>
<accession>A0A815FL13</accession>
<evidence type="ECO:0000256" key="1">
    <source>
        <dbReference type="ARBA" id="ARBA00005437"/>
    </source>
</evidence>
<dbReference type="EMBL" id="CAJNOL010004427">
    <property type="protein sequence ID" value="CAF1587872.1"/>
    <property type="molecule type" value="Genomic_DNA"/>
</dbReference>
<name>A0A815FL13_9BILA</name>